<gene>
    <name evidence="2" type="ORF">ECPE_LOCUS7494</name>
</gene>
<evidence type="ECO:0000313" key="4">
    <source>
        <dbReference type="WBParaSite" id="ECPE_0000751001-mRNA-1"/>
    </source>
</evidence>
<dbReference type="Proteomes" id="UP000272942">
    <property type="component" value="Unassembled WGS sequence"/>
</dbReference>
<reference evidence="4" key="1">
    <citation type="submission" date="2016-06" db="UniProtKB">
        <authorList>
            <consortium name="WormBaseParasite"/>
        </authorList>
    </citation>
    <scope>IDENTIFICATION</scope>
</reference>
<evidence type="ECO:0000313" key="2">
    <source>
        <dbReference type="EMBL" id="VDP81252.1"/>
    </source>
</evidence>
<organism evidence="4">
    <name type="scientific">Echinostoma caproni</name>
    <dbReference type="NCBI Taxonomy" id="27848"/>
    <lineage>
        <taxon>Eukaryota</taxon>
        <taxon>Metazoa</taxon>
        <taxon>Spiralia</taxon>
        <taxon>Lophotrochozoa</taxon>
        <taxon>Platyhelminthes</taxon>
        <taxon>Trematoda</taxon>
        <taxon>Digenea</taxon>
        <taxon>Plagiorchiida</taxon>
        <taxon>Echinostomata</taxon>
        <taxon>Echinostomatoidea</taxon>
        <taxon>Echinostomatidae</taxon>
        <taxon>Echinostoma</taxon>
    </lineage>
</organism>
<protein>
    <submittedName>
        <fullName evidence="2 4">Uncharacterized protein</fullName>
    </submittedName>
</protein>
<evidence type="ECO:0000313" key="3">
    <source>
        <dbReference type="Proteomes" id="UP000272942"/>
    </source>
</evidence>
<feature type="compositionally biased region" description="Polar residues" evidence="1">
    <location>
        <begin position="71"/>
        <end position="103"/>
    </location>
</feature>
<dbReference type="WBParaSite" id="ECPE_0000751001-mRNA-1">
    <property type="protein sequence ID" value="ECPE_0000751001-mRNA-1"/>
    <property type="gene ID" value="ECPE_0000751001"/>
</dbReference>
<dbReference type="AlphaFoldDB" id="A0A183AKK9"/>
<feature type="compositionally biased region" description="Polar residues" evidence="1">
    <location>
        <begin position="38"/>
        <end position="57"/>
    </location>
</feature>
<accession>A0A183AKK9</accession>
<feature type="region of interest" description="Disordered" evidence="1">
    <location>
        <begin position="38"/>
        <end position="103"/>
    </location>
</feature>
<reference evidence="2 3" key="2">
    <citation type="submission" date="2018-11" db="EMBL/GenBank/DDBJ databases">
        <authorList>
            <consortium name="Pathogen Informatics"/>
        </authorList>
    </citation>
    <scope>NUCLEOTIDE SEQUENCE [LARGE SCALE GENOMIC DNA]</scope>
    <source>
        <strain evidence="2 3">Egypt</strain>
    </source>
</reference>
<evidence type="ECO:0000256" key="1">
    <source>
        <dbReference type="SAM" id="MobiDB-lite"/>
    </source>
</evidence>
<sequence>MGIALDHLSFQGSSCSRSFAVIPFQICKEQNRPVTTLSAPVISPTTPTPVQRNSVQALNPGESLRMAQKRPNPSSSIESSPDTTLNGSCAPHSTSEEALSTNSVHADPAIAGQRTREHSLTISQAPIRLCLDSTENGTNQGTNIYSRTCNNNNSNGIISPPSKPLPQHSAPLPVYPCYREAQNYRSINPVSLTSSESESESARVSSVNLTLQFTLNHLVVFQGRVFVVFEWYSLHSLAGFGVSYQRW</sequence>
<dbReference type="EMBL" id="UZAN01044678">
    <property type="protein sequence ID" value="VDP81252.1"/>
    <property type="molecule type" value="Genomic_DNA"/>
</dbReference>
<name>A0A183AKK9_9TREM</name>
<proteinExistence type="predicted"/>
<keyword evidence="3" id="KW-1185">Reference proteome</keyword>